<comment type="caution">
    <text evidence="1">The sequence shown here is derived from an EMBL/GenBank/DDBJ whole genome shotgun (WGS) entry which is preliminary data.</text>
</comment>
<organism evidence="1 2">
    <name type="scientific">Eumeta variegata</name>
    <name type="common">Bagworm moth</name>
    <name type="synonym">Eumeta japonica</name>
    <dbReference type="NCBI Taxonomy" id="151549"/>
    <lineage>
        <taxon>Eukaryota</taxon>
        <taxon>Metazoa</taxon>
        <taxon>Ecdysozoa</taxon>
        <taxon>Arthropoda</taxon>
        <taxon>Hexapoda</taxon>
        <taxon>Insecta</taxon>
        <taxon>Pterygota</taxon>
        <taxon>Neoptera</taxon>
        <taxon>Endopterygota</taxon>
        <taxon>Lepidoptera</taxon>
        <taxon>Glossata</taxon>
        <taxon>Ditrysia</taxon>
        <taxon>Tineoidea</taxon>
        <taxon>Psychidae</taxon>
        <taxon>Oiketicinae</taxon>
        <taxon>Eumeta</taxon>
    </lineage>
</organism>
<gene>
    <name evidence="1" type="ORF">EVAR_4424_1</name>
</gene>
<name>A0A4C1SXR1_EUMVA</name>
<reference evidence="1 2" key="1">
    <citation type="journal article" date="2019" name="Commun. Biol.">
        <title>The bagworm genome reveals a unique fibroin gene that provides high tensile strength.</title>
        <authorList>
            <person name="Kono N."/>
            <person name="Nakamura H."/>
            <person name="Ohtoshi R."/>
            <person name="Tomita M."/>
            <person name="Numata K."/>
            <person name="Arakawa K."/>
        </authorList>
    </citation>
    <scope>NUCLEOTIDE SEQUENCE [LARGE SCALE GENOMIC DNA]</scope>
</reference>
<keyword evidence="2" id="KW-1185">Reference proteome</keyword>
<dbReference type="AlphaFoldDB" id="A0A4C1SXR1"/>
<protein>
    <submittedName>
        <fullName evidence="1">Uncharacterized protein</fullName>
    </submittedName>
</protein>
<sequence length="98" mass="10969">MRGSYAHVFSIRGIKRTRQVTSARTMPGGFLSPKILTFRQRATLYFRVSGTSSPANNAVNGRRSGKQRFLCRSVARLLRQRAIVPAKSPCEQLGRAEM</sequence>
<evidence type="ECO:0000313" key="1">
    <source>
        <dbReference type="EMBL" id="GBP06992.1"/>
    </source>
</evidence>
<accession>A0A4C1SXR1</accession>
<proteinExistence type="predicted"/>
<dbReference type="Proteomes" id="UP000299102">
    <property type="component" value="Unassembled WGS sequence"/>
</dbReference>
<evidence type="ECO:0000313" key="2">
    <source>
        <dbReference type="Proteomes" id="UP000299102"/>
    </source>
</evidence>
<dbReference type="EMBL" id="BGZK01000024">
    <property type="protein sequence ID" value="GBP06992.1"/>
    <property type="molecule type" value="Genomic_DNA"/>
</dbReference>